<accession>A0A4U6TVN9</accession>
<keyword evidence="3" id="KW-1185">Reference proteome</keyword>
<evidence type="ECO:0000313" key="2">
    <source>
        <dbReference type="EMBL" id="TKW01797.1"/>
    </source>
</evidence>
<evidence type="ECO:0000313" key="3">
    <source>
        <dbReference type="Proteomes" id="UP000298652"/>
    </source>
</evidence>
<feature type="signal peptide" evidence="1">
    <location>
        <begin position="1"/>
        <end position="30"/>
    </location>
</feature>
<organism evidence="2 3">
    <name type="scientific">Setaria viridis</name>
    <name type="common">Green bristlegrass</name>
    <name type="synonym">Setaria italica subsp. viridis</name>
    <dbReference type="NCBI Taxonomy" id="4556"/>
    <lineage>
        <taxon>Eukaryota</taxon>
        <taxon>Viridiplantae</taxon>
        <taxon>Streptophyta</taxon>
        <taxon>Embryophyta</taxon>
        <taxon>Tracheophyta</taxon>
        <taxon>Spermatophyta</taxon>
        <taxon>Magnoliopsida</taxon>
        <taxon>Liliopsida</taxon>
        <taxon>Poales</taxon>
        <taxon>Poaceae</taxon>
        <taxon>PACMAD clade</taxon>
        <taxon>Panicoideae</taxon>
        <taxon>Panicodae</taxon>
        <taxon>Paniceae</taxon>
        <taxon>Cenchrinae</taxon>
        <taxon>Setaria</taxon>
    </lineage>
</organism>
<reference evidence="2" key="1">
    <citation type="submission" date="2019-03" db="EMBL/GenBank/DDBJ databases">
        <title>WGS assembly of Setaria viridis.</title>
        <authorList>
            <person name="Huang P."/>
            <person name="Jenkins J."/>
            <person name="Grimwood J."/>
            <person name="Barry K."/>
            <person name="Healey A."/>
            <person name="Mamidi S."/>
            <person name="Sreedasyam A."/>
            <person name="Shu S."/>
            <person name="Feldman M."/>
            <person name="Wu J."/>
            <person name="Yu Y."/>
            <person name="Chen C."/>
            <person name="Johnson J."/>
            <person name="Rokhsar D."/>
            <person name="Baxter I."/>
            <person name="Schmutz J."/>
            <person name="Brutnell T."/>
            <person name="Kellogg E."/>
        </authorList>
    </citation>
    <scope>NUCLEOTIDE SEQUENCE [LARGE SCALE GENOMIC DNA]</scope>
</reference>
<gene>
    <name evidence="2" type="ORF">SEVIR_8G202350v2</name>
</gene>
<evidence type="ECO:0000256" key="1">
    <source>
        <dbReference type="SAM" id="SignalP"/>
    </source>
</evidence>
<dbReference type="AlphaFoldDB" id="A0A4U6TVN9"/>
<dbReference type="Proteomes" id="UP000298652">
    <property type="component" value="Chromosome 8"/>
</dbReference>
<protein>
    <submittedName>
        <fullName evidence="2">Uncharacterized protein</fullName>
    </submittedName>
</protein>
<proteinExistence type="predicted"/>
<dbReference type="EMBL" id="CM016559">
    <property type="protein sequence ID" value="TKW01797.1"/>
    <property type="molecule type" value="Genomic_DNA"/>
</dbReference>
<dbReference type="Gramene" id="TKW01797">
    <property type="protein sequence ID" value="TKW01797"/>
    <property type="gene ID" value="SEVIR_8G202350v2"/>
</dbReference>
<keyword evidence="1" id="KW-0732">Signal</keyword>
<name>A0A4U6TVN9_SETVI</name>
<sequence>MKIKGAPSSSCAFLLLFLLTFISSAPFSVAEDGLENRFCSQESGHLATFAEIKMLADGQ</sequence>
<feature type="chain" id="PRO_5020668964" evidence="1">
    <location>
        <begin position="31"/>
        <end position="59"/>
    </location>
</feature>